<organism evidence="3">
    <name type="scientific">Leptosphaeria maculans (strain JN3 / isolate v23.1.3 / race Av1-4-5-6-7-8)</name>
    <name type="common">Blackleg fungus</name>
    <name type="synonym">Phoma lingam</name>
    <dbReference type="NCBI Taxonomy" id="985895"/>
    <lineage>
        <taxon>Eukaryota</taxon>
        <taxon>Fungi</taxon>
        <taxon>Dikarya</taxon>
        <taxon>Ascomycota</taxon>
        <taxon>Pezizomycotina</taxon>
        <taxon>Dothideomycetes</taxon>
        <taxon>Pleosporomycetidae</taxon>
        <taxon>Pleosporales</taxon>
        <taxon>Pleosporineae</taxon>
        <taxon>Leptosphaeriaceae</taxon>
        <taxon>Plenodomus</taxon>
        <taxon>Plenodomus lingam/Leptosphaeria maculans species complex</taxon>
    </lineage>
</organism>
<name>E5ABI2_LEPMJ</name>
<feature type="region of interest" description="Disordered" evidence="1">
    <location>
        <begin position="1"/>
        <end position="34"/>
    </location>
</feature>
<reference evidence="3" key="1">
    <citation type="journal article" date="2011" name="Nat. Commun.">
        <title>Effector diversification within compartments of the Leptosphaeria maculans genome affected by Repeat-Induced Point mutations.</title>
        <authorList>
            <person name="Rouxel T."/>
            <person name="Grandaubert J."/>
            <person name="Hane J.K."/>
            <person name="Hoede C."/>
            <person name="van de Wouw A.P."/>
            <person name="Couloux A."/>
            <person name="Dominguez V."/>
            <person name="Anthouard V."/>
            <person name="Bally P."/>
            <person name="Bourras S."/>
            <person name="Cozijnsen A.J."/>
            <person name="Ciuffetti L.M."/>
            <person name="Degrave A."/>
            <person name="Dilmaghani A."/>
            <person name="Duret L."/>
            <person name="Fudal I."/>
            <person name="Goodwin S.B."/>
            <person name="Gout L."/>
            <person name="Glaser N."/>
            <person name="Linglin J."/>
            <person name="Kema G.H.J."/>
            <person name="Lapalu N."/>
            <person name="Lawrence C.B."/>
            <person name="May K."/>
            <person name="Meyer M."/>
            <person name="Ollivier B."/>
            <person name="Poulain J."/>
            <person name="Schoch C.L."/>
            <person name="Simon A."/>
            <person name="Spatafora J.W."/>
            <person name="Stachowiak A."/>
            <person name="Turgeon B.G."/>
            <person name="Tyler B.M."/>
            <person name="Vincent D."/>
            <person name="Weissenbach J."/>
            <person name="Amselem J."/>
            <person name="Quesneville H."/>
            <person name="Oliver R.P."/>
            <person name="Wincker P."/>
            <person name="Balesdent M.-H."/>
            <person name="Howlett B.J."/>
        </authorList>
    </citation>
    <scope>NUCLEOTIDE SEQUENCE [LARGE SCALE GENOMIC DNA]</scope>
    <source>
        <strain evidence="3">JN3 / isolate v23.1.3 / race Av1-4-5-6-7-8</strain>
    </source>
</reference>
<dbReference type="AlphaFoldDB" id="E5ABI2"/>
<evidence type="ECO:0000256" key="1">
    <source>
        <dbReference type="SAM" id="MobiDB-lite"/>
    </source>
</evidence>
<proteinExistence type="predicted"/>
<evidence type="ECO:0000313" key="3">
    <source>
        <dbReference type="Proteomes" id="UP000002668"/>
    </source>
</evidence>
<sequence length="34" mass="3776">MNQCSQFTRGNKPPPTAGVRFTSDAYHHPKAAPY</sequence>
<gene>
    <name evidence="2" type="ORF">LEMA_uP021530.1</name>
</gene>
<dbReference type="EMBL" id="FP929138">
    <property type="protein sequence ID" value="CBY01023.1"/>
    <property type="molecule type" value="Genomic_DNA"/>
</dbReference>
<evidence type="ECO:0000313" key="2">
    <source>
        <dbReference type="EMBL" id="CBY01023.1"/>
    </source>
</evidence>
<dbReference type="VEuPathDB" id="FungiDB:LEMA_uP021530.1"/>
<dbReference type="Proteomes" id="UP000002668">
    <property type="component" value="Genome"/>
</dbReference>
<dbReference type="InParanoid" id="E5ABI2"/>
<dbReference type="HOGENOM" id="CLU_3377261_0_0_1"/>
<accession>E5ABI2</accession>
<keyword evidence="3" id="KW-1185">Reference proteome</keyword>
<protein>
    <submittedName>
        <fullName evidence="2">Predicted protein</fullName>
    </submittedName>
</protein>